<evidence type="ECO:0000256" key="4">
    <source>
        <dbReference type="ARBA" id="ARBA00022989"/>
    </source>
</evidence>
<sequence>MKTKWRLAASIGVPVVVGGILGTIATKNAKGEYQSLQKPSFSPPSWVFPVTWTTLYTTMGIAKYQFDKQNKTDTLQRRVNTAYGTQLGLNYLWPFLFFRWNMRGTAFIEATLLWSAVTLNTYYFNKRSKLACSLMIPYISWLTYALRLNYRTWQLNKN</sequence>
<proteinExistence type="inferred from homology"/>
<dbReference type="InterPro" id="IPR038330">
    <property type="entry name" value="TspO/MBR-related_sf"/>
</dbReference>
<name>A0ABU5CM95_9BACI</name>
<comment type="similarity">
    <text evidence="2">Belongs to the TspO/BZRP family.</text>
</comment>
<keyword evidence="4 6" id="KW-1133">Transmembrane helix</keyword>
<dbReference type="Pfam" id="PF03073">
    <property type="entry name" value="TspO_MBR"/>
    <property type="match status" value="1"/>
</dbReference>
<organism evidence="7 8">
    <name type="scientific">Paracerasibacillus soli</name>
    <dbReference type="NCBI Taxonomy" id="480284"/>
    <lineage>
        <taxon>Bacteria</taxon>
        <taxon>Bacillati</taxon>
        <taxon>Bacillota</taxon>
        <taxon>Bacilli</taxon>
        <taxon>Bacillales</taxon>
        <taxon>Bacillaceae</taxon>
        <taxon>Paracerasibacillus</taxon>
    </lineage>
</organism>
<keyword evidence="3 6" id="KW-0812">Transmembrane</keyword>
<dbReference type="PANTHER" id="PTHR10057">
    <property type="entry name" value="PERIPHERAL-TYPE BENZODIAZEPINE RECEPTOR"/>
    <property type="match status" value="1"/>
</dbReference>
<dbReference type="PIRSF" id="PIRSF005859">
    <property type="entry name" value="PBR"/>
    <property type="match status" value="1"/>
</dbReference>
<accession>A0ABU5CM95</accession>
<reference evidence="7 8" key="1">
    <citation type="submission" date="2023-10" db="EMBL/GenBank/DDBJ databases">
        <title>Virgibacillus soli CC-YMP-6 genome.</title>
        <authorList>
            <person name="Miliotis G."/>
            <person name="Sengupta P."/>
            <person name="Hameed A."/>
            <person name="Chuvochina M."/>
            <person name="Mcdonagh F."/>
            <person name="Simpson A.C."/>
            <person name="Singh N.K."/>
            <person name="Rekha P.D."/>
            <person name="Raman K."/>
            <person name="Hugenholtz P."/>
            <person name="Venkateswaran K."/>
        </authorList>
    </citation>
    <scope>NUCLEOTIDE SEQUENCE [LARGE SCALE GENOMIC DNA]</scope>
    <source>
        <strain evidence="7 8">CC-YMP-6</strain>
    </source>
</reference>
<dbReference type="Gene3D" id="1.20.1260.100">
    <property type="entry name" value="TspO/MBR protein"/>
    <property type="match status" value="1"/>
</dbReference>
<comment type="caution">
    <text evidence="7">The sequence shown here is derived from an EMBL/GenBank/DDBJ whole genome shotgun (WGS) entry which is preliminary data.</text>
</comment>
<dbReference type="CDD" id="cd15904">
    <property type="entry name" value="TSPO_MBR"/>
    <property type="match status" value="1"/>
</dbReference>
<feature type="transmembrane region" description="Helical" evidence="6">
    <location>
        <begin position="78"/>
        <end position="98"/>
    </location>
</feature>
<evidence type="ECO:0000256" key="3">
    <source>
        <dbReference type="ARBA" id="ARBA00022692"/>
    </source>
</evidence>
<protein>
    <submittedName>
        <fullName evidence="7">TspO/MBR family protein</fullName>
    </submittedName>
</protein>
<evidence type="ECO:0000256" key="5">
    <source>
        <dbReference type="ARBA" id="ARBA00023136"/>
    </source>
</evidence>
<gene>
    <name evidence="7" type="ORF">RWD45_01040</name>
</gene>
<dbReference type="Proteomes" id="UP001275315">
    <property type="component" value="Unassembled WGS sequence"/>
</dbReference>
<dbReference type="RefSeq" id="WP_320378293.1">
    <property type="nucleotide sequence ID" value="NZ_JAWDIQ010000001.1"/>
</dbReference>
<dbReference type="InterPro" id="IPR004307">
    <property type="entry name" value="TspO_MBR"/>
</dbReference>
<comment type="subcellular location">
    <subcellularLocation>
        <location evidence="1">Membrane</location>
        <topology evidence="1">Multi-pass membrane protein</topology>
    </subcellularLocation>
</comment>
<evidence type="ECO:0000313" key="8">
    <source>
        <dbReference type="Proteomes" id="UP001275315"/>
    </source>
</evidence>
<feature type="transmembrane region" description="Helical" evidence="6">
    <location>
        <begin position="46"/>
        <end position="66"/>
    </location>
</feature>
<dbReference type="PANTHER" id="PTHR10057:SF0">
    <property type="entry name" value="TRANSLOCATOR PROTEIN"/>
    <property type="match status" value="1"/>
</dbReference>
<evidence type="ECO:0000256" key="1">
    <source>
        <dbReference type="ARBA" id="ARBA00004141"/>
    </source>
</evidence>
<feature type="transmembrane region" description="Helical" evidence="6">
    <location>
        <begin position="104"/>
        <end position="123"/>
    </location>
</feature>
<dbReference type="EMBL" id="JAWDIQ010000001">
    <property type="protein sequence ID" value="MDY0407478.1"/>
    <property type="molecule type" value="Genomic_DNA"/>
</dbReference>
<feature type="transmembrane region" description="Helical" evidence="6">
    <location>
        <begin position="7"/>
        <end position="26"/>
    </location>
</feature>
<evidence type="ECO:0000256" key="2">
    <source>
        <dbReference type="ARBA" id="ARBA00007524"/>
    </source>
</evidence>
<keyword evidence="5 6" id="KW-0472">Membrane</keyword>
<evidence type="ECO:0000313" key="7">
    <source>
        <dbReference type="EMBL" id="MDY0407478.1"/>
    </source>
</evidence>
<evidence type="ECO:0000256" key="6">
    <source>
        <dbReference type="SAM" id="Phobius"/>
    </source>
</evidence>
<keyword evidence="8" id="KW-1185">Reference proteome</keyword>